<feature type="compositionally biased region" description="Polar residues" evidence="1">
    <location>
        <begin position="70"/>
        <end position="87"/>
    </location>
</feature>
<proteinExistence type="predicted"/>
<accession>I7GGF3</accession>
<organism evidence="2 3">
    <name type="scientific">Mycolicibacterium smegmatis (strain ATCC 700084 / mc(2)155)</name>
    <name type="common">Mycobacterium smegmatis</name>
    <dbReference type="NCBI Taxonomy" id="246196"/>
    <lineage>
        <taxon>Bacteria</taxon>
        <taxon>Bacillati</taxon>
        <taxon>Actinomycetota</taxon>
        <taxon>Actinomycetes</taxon>
        <taxon>Mycobacteriales</taxon>
        <taxon>Mycobacteriaceae</taxon>
        <taxon>Mycolicibacterium</taxon>
    </lineage>
</organism>
<sequence>MLGTRDVTALPLVVLAHVEQYHRLIERRGNGGDVRLCDFHIVHTVHARTRSCPVHPSVAPRRVAARAESGVSNSRLSTVSTGSSTGNAGRDGP</sequence>
<dbReference type="KEGG" id="msg:MSMEI_6258"/>
<name>I7GGF3_MYCS2</name>
<dbReference type="AlphaFoldDB" id="I7GGF3"/>
<protein>
    <submittedName>
        <fullName evidence="2">Uncharacterized protein</fullName>
    </submittedName>
</protein>
<evidence type="ECO:0000313" key="2">
    <source>
        <dbReference type="EMBL" id="AFP42684.1"/>
    </source>
</evidence>
<evidence type="ECO:0000256" key="1">
    <source>
        <dbReference type="SAM" id="MobiDB-lite"/>
    </source>
</evidence>
<dbReference type="EMBL" id="CP001663">
    <property type="protein sequence ID" value="AFP42684.1"/>
    <property type="molecule type" value="Genomic_DNA"/>
</dbReference>
<reference evidence="2 3" key="1">
    <citation type="journal article" date="2007" name="Genome Biol.">
        <title>Interrupted coding sequences in Mycobacterium smegmatis: authentic mutations or sequencing errors?</title>
        <authorList>
            <person name="Deshayes C."/>
            <person name="Perrodou E."/>
            <person name="Gallien S."/>
            <person name="Euphrasie D."/>
            <person name="Schaeffer C."/>
            <person name="Van-Dorsselaer A."/>
            <person name="Poch O."/>
            <person name="Lecompte O."/>
            <person name="Reyrat J.M."/>
        </authorList>
    </citation>
    <scope>NUCLEOTIDE SEQUENCE [LARGE SCALE GENOMIC DNA]</scope>
    <source>
        <strain evidence="3">ATCC 700084 / mc(2)155</strain>
    </source>
</reference>
<reference evidence="2 3" key="2">
    <citation type="journal article" date="2009" name="Genome Res.">
        <title>Ortho-proteogenomics: multiple proteomes investigation through orthology and a new MS-based protocol.</title>
        <authorList>
            <person name="Gallien S."/>
            <person name="Perrodou E."/>
            <person name="Carapito C."/>
            <person name="Deshayes C."/>
            <person name="Reyrat J.M."/>
            <person name="Van Dorsselaer A."/>
            <person name="Poch O."/>
            <person name="Schaeffer C."/>
            <person name="Lecompte O."/>
        </authorList>
    </citation>
    <scope>NUCLEOTIDE SEQUENCE [LARGE SCALE GENOMIC DNA]</scope>
    <source>
        <strain evidence="3">ATCC 700084 / mc(2)155</strain>
    </source>
</reference>
<evidence type="ECO:0000313" key="3">
    <source>
        <dbReference type="Proteomes" id="UP000006158"/>
    </source>
</evidence>
<dbReference type="Proteomes" id="UP000006158">
    <property type="component" value="Chromosome"/>
</dbReference>
<gene>
    <name evidence="2" type="ordered locus">MSMEI_6258</name>
</gene>
<feature type="region of interest" description="Disordered" evidence="1">
    <location>
        <begin position="63"/>
        <end position="93"/>
    </location>
</feature>